<dbReference type="InterPro" id="IPR024516">
    <property type="entry name" value="Mce_C"/>
</dbReference>
<evidence type="ECO:0000259" key="4">
    <source>
        <dbReference type="Pfam" id="PF11887"/>
    </source>
</evidence>
<accession>A0A7I7T6S8</accession>
<dbReference type="KEGG" id="mhev:MHEL_32170"/>
<name>A0A7I7T6S8_9MYCO</name>
<reference evidence="5 6" key="1">
    <citation type="journal article" date="2019" name="Emerg. Microbes Infect.">
        <title>Comprehensive subspecies identification of 175 nontuberculous mycobacteria species based on 7547 genomic profiles.</title>
        <authorList>
            <person name="Matsumoto Y."/>
            <person name="Kinjo T."/>
            <person name="Motooka D."/>
            <person name="Nabeya D."/>
            <person name="Jung N."/>
            <person name="Uechi K."/>
            <person name="Horii T."/>
            <person name="Iida T."/>
            <person name="Fujita J."/>
            <person name="Nakamura S."/>
        </authorList>
    </citation>
    <scope>NUCLEOTIDE SEQUENCE [LARGE SCALE GENOMIC DNA]</scope>
    <source>
        <strain evidence="5 6">JCM 30396</strain>
    </source>
</reference>
<gene>
    <name evidence="5" type="ORF">MHEL_32170</name>
</gene>
<dbReference type="Proteomes" id="UP000467148">
    <property type="component" value="Chromosome"/>
</dbReference>
<dbReference type="EMBL" id="AP022596">
    <property type="protein sequence ID" value="BBY64974.1"/>
    <property type="molecule type" value="Genomic_DNA"/>
</dbReference>
<dbReference type="NCBIfam" id="TIGR00996">
    <property type="entry name" value="Mtu_fam_mce"/>
    <property type="match status" value="1"/>
</dbReference>
<dbReference type="Pfam" id="PF02470">
    <property type="entry name" value="MlaD"/>
    <property type="match status" value="1"/>
</dbReference>
<evidence type="ECO:0000256" key="2">
    <source>
        <dbReference type="SAM" id="Phobius"/>
    </source>
</evidence>
<feature type="region of interest" description="Disordered" evidence="1">
    <location>
        <begin position="400"/>
        <end position="438"/>
    </location>
</feature>
<protein>
    <submittedName>
        <fullName evidence="5">Mammalian cell entry protein</fullName>
    </submittedName>
</protein>
<keyword evidence="6" id="KW-1185">Reference proteome</keyword>
<proteinExistence type="predicted"/>
<dbReference type="RefSeq" id="WP_163749096.1">
    <property type="nucleotide sequence ID" value="NZ_AP022596.1"/>
</dbReference>
<keyword evidence="2" id="KW-1133">Transmembrane helix</keyword>
<feature type="compositionally biased region" description="Polar residues" evidence="1">
    <location>
        <begin position="412"/>
        <end position="422"/>
    </location>
</feature>
<dbReference type="PANTHER" id="PTHR33371:SF16">
    <property type="entry name" value="MCE-FAMILY PROTEIN MCE3F"/>
    <property type="match status" value="1"/>
</dbReference>
<dbReference type="AlphaFoldDB" id="A0A7I7T6S8"/>
<dbReference type="PANTHER" id="PTHR33371">
    <property type="entry name" value="INTERMEMBRANE PHOSPHOLIPID TRANSPORT SYSTEM BINDING PROTEIN MLAD-RELATED"/>
    <property type="match status" value="1"/>
</dbReference>
<evidence type="ECO:0000256" key="1">
    <source>
        <dbReference type="SAM" id="MobiDB-lite"/>
    </source>
</evidence>
<organism evidence="5 6">
    <name type="scientific">Mycolicibacterium helvum</name>
    <dbReference type="NCBI Taxonomy" id="1534349"/>
    <lineage>
        <taxon>Bacteria</taxon>
        <taxon>Bacillati</taxon>
        <taxon>Actinomycetota</taxon>
        <taxon>Actinomycetes</taxon>
        <taxon>Mycobacteriales</taxon>
        <taxon>Mycobacteriaceae</taxon>
        <taxon>Mycolicibacterium</taxon>
    </lineage>
</organism>
<evidence type="ECO:0000313" key="6">
    <source>
        <dbReference type="Proteomes" id="UP000467148"/>
    </source>
</evidence>
<feature type="domain" description="Mce/MlaD" evidence="3">
    <location>
        <begin position="41"/>
        <end position="115"/>
    </location>
</feature>
<dbReference type="InterPro" id="IPR003399">
    <property type="entry name" value="Mce/MlaD"/>
</dbReference>
<feature type="transmembrane region" description="Helical" evidence="2">
    <location>
        <begin position="12"/>
        <end position="30"/>
    </location>
</feature>
<dbReference type="InterPro" id="IPR005693">
    <property type="entry name" value="Mce"/>
</dbReference>
<dbReference type="GO" id="GO:0005576">
    <property type="term" value="C:extracellular region"/>
    <property type="evidence" value="ECO:0007669"/>
    <property type="project" value="TreeGrafter"/>
</dbReference>
<evidence type="ECO:0000313" key="5">
    <source>
        <dbReference type="EMBL" id="BBY64974.1"/>
    </source>
</evidence>
<keyword evidence="2" id="KW-0472">Membrane</keyword>
<keyword evidence="2" id="KW-0812">Transmembrane</keyword>
<dbReference type="Pfam" id="PF11887">
    <property type="entry name" value="Mce4_CUP1"/>
    <property type="match status" value="1"/>
</dbReference>
<feature type="domain" description="Mammalian cell entry C-terminal" evidence="4">
    <location>
        <begin position="121"/>
        <end position="307"/>
    </location>
</feature>
<dbReference type="PROSITE" id="PS51257">
    <property type="entry name" value="PROKAR_LIPOPROTEIN"/>
    <property type="match status" value="1"/>
</dbReference>
<sequence length="484" mass="51435">MNLTRFAKIQLAVFTVVACVVMTIMAVGYMKLPAQLFGLGRYTVTVQLHRSAGLYPRANVTYRGTEVGRVDRVTLTPAGAEAVLSLNSGIKVPADVDAEVHSQSAIGELYVALLPRSTGGEMLADGDVIPVDRTSVPPDIGSLLDATNRGLAAVPKPDLRTVIDESYTAVGGLGPELARIVKGGTQLALDAKAELDSMVALIKQSKPVLDAHAETADEIGAWAANLATITGQLRNHDSSLRGLLANTPAAAEEARSLIERLRPTLPVLLANLVSVNQVAISYQPALEQLLVLLPQAVAMMGALAIGNLDTKQDYTGMYLDFNLNLNLPPPCNTGFLPAQQQRSPALEDYPDRPAGSLYCRVPQDHPYLAVRGMRNLPCLTVPGKRAPTVEMCESDQQYVPLNDGSNWKGDPNATTTGQSVPQESPAVAQADSSQKSAVPVGVARYDPETGDYLGLDGRLYSQANLAATMQQPTLEKLLLPEGAG</sequence>
<evidence type="ECO:0000259" key="3">
    <source>
        <dbReference type="Pfam" id="PF02470"/>
    </source>
</evidence>
<dbReference type="InterPro" id="IPR052336">
    <property type="entry name" value="MlaD_Phospholipid_Transporter"/>
</dbReference>